<keyword evidence="8" id="KW-0812">Transmembrane</keyword>
<keyword evidence="8" id="KW-0472">Membrane</keyword>
<dbReference type="AlphaFoldDB" id="A0A5E4PP80"/>
<feature type="transmembrane region" description="Helical" evidence="8">
    <location>
        <begin position="12"/>
        <end position="30"/>
    </location>
</feature>
<evidence type="ECO:0000313" key="11">
    <source>
        <dbReference type="Proteomes" id="UP000324832"/>
    </source>
</evidence>
<dbReference type="GO" id="GO:0097176">
    <property type="term" value="P:epoxide metabolic process"/>
    <property type="evidence" value="ECO:0007669"/>
    <property type="project" value="TreeGrafter"/>
</dbReference>
<keyword evidence="5" id="KW-0378">Hydrolase</keyword>
<dbReference type="GO" id="GO:0006979">
    <property type="term" value="P:response to oxidative stress"/>
    <property type="evidence" value="ECO:0007669"/>
    <property type="project" value="InterPro"/>
</dbReference>
<dbReference type="Proteomes" id="UP000324832">
    <property type="component" value="Unassembled WGS sequence"/>
</dbReference>
<dbReference type="Gene3D" id="3.40.30.10">
    <property type="entry name" value="Glutaredoxin"/>
    <property type="match status" value="1"/>
</dbReference>
<evidence type="ECO:0000256" key="2">
    <source>
        <dbReference type="ARBA" id="ARBA00010088"/>
    </source>
</evidence>
<dbReference type="FunFam" id="3.40.30.10:FF:000025">
    <property type="entry name" value="Glutathione peroxidase"/>
    <property type="match status" value="1"/>
</dbReference>
<name>A0A5E4PP80_9NEOP</name>
<feature type="domain" description="Epoxide hydrolase N-terminal" evidence="9">
    <location>
        <begin position="61"/>
        <end position="170"/>
    </location>
</feature>
<dbReference type="PANTHER" id="PTHR21661">
    <property type="entry name" value="EPOXIDE HYDROLASE 1-RELATED"/>
    <property type="match status" value="1"/>
</dbReference>
<keyword evidence="11" id="KW-1185">Reference proteome</keyword>
<dbReference type="GO" id="GO:0004301">
    <property type="term" value="F:epoxide hydrolase activity"/>
    <property type="evidence" value="ECO:0007669"/>
    <property type="project" value="TreeGrafter"/>
</dbReference>
<evidence type="ECO:0000256" key="4">
    <source>
        <dbReference type="ARBA" id="ARBA00022797"/>
    </source>
</evidence>
<gene>
    <name evidence="10" type="ORF">LSINAPIS_LOCUS620</name>
</gene>
<evidence type="ECO:0000256" key="3">
    <source>
        <dbReference type="ARBA" id="ARBA00022559"/>
    </source>
</evidence>
<dbReference type="PROSITE" id="PS00763">
    <property type="entry name" value="GLUTATHIONE_PEROXID_2"/>
    <property type="match status" value="1"/>
</dbReference>
<dbReference type="SUPFAM" id="SSF52833">
    <property type="entry name" value="Thioredoxin-like"/>
    <property type="match status" value="1"/>
</dbReference>
<evidence type="ECO:0000256" key="5">
    <source>
        <dbReference type="ARBA" id="ARBA00022801"/>
    </source>
</evidence>
<evidence type="ECO:0000313" key="10">
    <source>
        <dbReference type="EMBL" id="VVC86882.1"/>
    </source>
</evidence>
<evidence type="ECO:0000256" key="8">
    <source>
        <dbReference type="SAM" id="Phobius"/>
    </source>
</evidence>
<keyword evidence="6 7" id="KW-0560">Oxidoreductase</keyword>
<keyword evidence="8" id="KW-1133">Transmembrane helix</keyword>
<dbReference type="PRINTS" id="PR01011">
    <property type="entry name" value="GLUTPROXDASE"/>
</dbReference>
<dbReference type="InterPro" id="IPR029759">
    <property type="entry name" value="GPX_AS"/>
</dbReference>
<dbReference type="InterPro" id="IPR036249">
    <property type="entry name" value="Thioredoxin-like_sf"/>
</dbReference>
<dbReference type="Pfam" id="PF00255">
    <property type="entry name" value="GSHPx"/>
    <property type="match status" value="1"/>
</dbReference>
<dbReference type="PANTHER" id="PTHR21661:SF35">
    <property type="entry name" value="EPOXIDE HYDROLASE"/>
    <property type="match status" value="1"/>
</dbReference>
<keyword evidence="3 7" id="KW-0575">Peroxidase</keyword>
<evidence type="ECO:0000256" key="7">
    <source>
        <dbReference type="RuleBase" id="RU000499"/>
    </source>
</evidence>
<proteinExistence type="inferred from homology"/>
<dbReference type="EMBL" id="FZQP02000038">
    <property type="protein sequence ID" value="VVC86882.1"/>
    <property type="molecule type" value="Genomic_DNA"/>
</dbReference>
<sequence length="636" mass="72643">MEKVKEKSNTGKKISIILILCSVALSYYVYNVLHTAPEMPKIDMDAYWGHYPLDSKPDLSIKPFYVEFSVEMIRELRNLLLHRRQFVPPIEDAGFNYGFNSNFLTQVLDYWQNKYNFAEREKFLNKYNHYKTKIQGLDIHFVHVKPEVTGDVDVVPLLLLHGWPGSFREFYELIEELSPKPDQSFALELIIPSLPGYGYSQAAVRSGMGPLEIGVVMHKLMNRLGHSKYYIQGGDIGHIVGSAMATVFPENVLGFHSNMPVLSFTPLTLFYTILGNFVPSLLVENEIYDRVYPLGKYFSFLMEESGYYHLQSTKPDTVGIALTDSPAGLAAYILEKFSTWTNPNNRNATDGNLLSKYMLVHLLDNIMVYWSSNCITTSMRLYKEHVNSKYGAIVSRIPTKVPTCGIKFKYELMTEPDGILKLKYHNYLHTTVVDGGGHFAALESPAVLAKDILQAITTFREFWGEKKPQHASQGNPLTANTVYEFSVTDLYGRNVKLEKYRGNVLLIVNVASQCGLTLKNYKQLKELHEKYTDRNFKILAFPCNQFNGQEPGTSSDIIQFINEKEVKFDVFQKIEVNGENAHPLWKYLKQVQSGTFGDFVKWNFSKFIVDKNGVPVERFGPNVDPIDLEPEITKYL</sequence>
<dbReference type="Gene3D" id="3.40.50.1820">
    <property type="entry name" value="alpha/beta hydrolase"/>
    <property type="match status" value="1"/>
</dbReference>
<protein>
    <recommendedName>
        <fullName evidence="7">Glutathione peroxidase</fullName>
    </recommendedName>
</protein>
<dbReference type="SUPFAM" id="SSF53474">
    <property type="entry name" value="alpha/beta-Hydrolases"/>
    <property type="match status" value="1"/>
</dbReference>
<comment type="similarity">
    <text evidence="1 7">Belongs to the glutathione peroxidase family.</text>
</comment>
<keyword evidence="4" id="KW-0058">Aromatic hydrocarbons catabolism</keyword>
<reference evidence="10 11" key="1">
    <citation type="submission" date="2017-07" db="EMBL/GenBank/DDBJ databases">
        <authorList>
            <person name="Talla V."/>
            <person name="Backstrom N."/>
        </authorList>
    </citation>
    <scope>NUCLEOTIDE SEQUENCE [LARGE SCALE GENOMIC DNA]</scope>
</reference>
<dbReference type="CDD" id="cd00340">
    <property type="entry name" value="GSH_Peroxidase"/>
    <property type="match status" value="1"/>
</dbReference>
<dbReference type="InterPro" id="IPR000889">
    <property type="entry name" value="Glutathione_peroxidase"/>
</dbReference>
<dbReference type="InterPro" id="IPR010497">
    <property type="entry name" value="Epoxide_hydro_N"/>
</dbReference>
<dbReference type="PROSITE" id="PS00460">
    <property type="entry name" value="GLUTATHIONE_PEROXID_1"/>
    <property type="match status" value="1"/>
</dbReference>
<accession>A0A5E4PP80</accession>
<evidence type="ECO:0000259" key="9">
    <source>
        <dbReference type="Pfam" id="PF06441"/>
    </source>
</evidence>
<comment type="similarity">
    <text evidence="2">Belongs to the peptidase S33 family.</text>
</comment>
<dbReference type="InterPro" id="IPR029760">
    <property type="entry name" value="GPX_CS"/>
</dbReference>
<evidence type="ECO:0000256" key="1">
    <source>
        <dbReference type="ARBA" id="ARBA00006926"/>
    </source>
</evidence>
<dbReference type="PROSITE" id="PS51355">
    <property type="entry name" value="GLUTATHIONE_PEROXID_3"/>
    <property type="match status" value="1"/>
</dbReference>
<dbReference type="InterPro" id="IPR029058">
    <property type="entry name" value="AB_hydrolase_fold"/>
</dbReference>
<dbReference type="Pfam" id="PF06441">
    <property type="entry name" value="EHN"/>
    <property type="match status" value="1"/>
</dbReference>
<dbReference type="GO" id="GO:0004601">
    <property type="term" value="F:peroxidase activity"/>
    <property type="evidence" value="ECO:0007669"/>
    <property type="project" value="UniProtKB-KW"/>
</dbReference>
<evidence type="ECO:0000256" key="6">
    <source>
        <dbReference type="ARBA" id="ARBA00023002"/>
    </source>
</evidence>
<organism evidence="10 11">
    <name type="scientific">Leptidea sinapis</name>
    <dbReference type="NCBI Taxonomy" id="189913"/>
    <lineage>
        <taxon>Eukaryota</taxon>
        <taxon>Metazoa</taxon>
        <taxon>Ecdysozoa</taxon>
        <taxon>Arthropoda</taxon>
        <taxon>Hexapoda</taxon>
        <taxon>Insecta</taxon>
        <taxon>Pterygota</taxon>
        <taxon>Neoptera</taxon>
        <taxon>Endopterygota</taxon>
        <taxon>Lepidoptera</taxon>
        <taxon>Glossata</taxon>
        <taxon>Ditrysia</taxon>
        <taxon>Papilionoidea</taxon>
        <taxon>Pieridae</taxon>
        <taxon>Dismorphiinae</taxon>
        <taxon>Leptidea</taxon>
    </lineage>
</organism>